<organism evidence="3 4">
    <name type="scientific">Crateriforma conspicua</name>
    <dbReference type="NCBI Taxonomy" id="2527996"/>
    <lineage>
        <taxon>Bacteria</taxon>
        <taxon>Pseudomonadati</taxon>
        <taxon>Planctomycetota</taxon>
        <taxon>Planctomycetia</taxon>
        <taxon>Planctomycetales</taxon>
        <taxon>Planctomycetaceae</taxon>
        <taxon>Crateriforma</taxon>
    </lineage>
</organism>
<dbReference type="InterPro" id="IPR026634">
    <property type="entry name" value="TPST-like"/>
</dbReference>
<dbReference type="PANTHER" id="PTHR12788">
    <property type="entry name" value="PROTEIN-TYROSINE SULFOTRANSFERASE 2"/>
    <property type="match status" value="1"/>
</dbReference>
<dbReference type="PANTHER" id="PTHR12788:SF10">
    <property type="entry name" value="PROTEIN-TYROSINE SULFOTRANSFERASE"/>
    <property type="match status" value="1"/>
</dbReference>
<dbReference type="SUPFAM" id="SSF48452">
    <property type="entry name" value="TPR-like"/>
    <property type="match status" value="1"/>
</dbReference>
<name>A0A5C5XSA8_9PLAN</name>
<reference evidence="3 4" key="1">
    <citation type="submission" date="2019-02" db="EMBL/GenBank/DDBJ databases">
        <title>Deep-cultivation of Planctomycetes and their phenomic and genomic characterization uncovers novel biology.</title>
        <authorList>
            <person name="Wiegand S."/>
            <person name="Jogler M."/>
            <person name="Boedeker C."/>
            <person name="Pinto D."/>
            <person name="Vollmers J."/>
            <person name="Rivas-Marin E."/>
            <person name="Kohn T."/>
            <person name="Peeters S.H."/>
            <person name="Heuer A."/>
            <person name="Rast P."/>
            <person name="Oberbeckmann S."/>
            <person name="Bunk B."/>
            <person name="Jeske O."/>
            <person name="Meyerdierks A."/>
            <person name="Storesund J.E."/>
            <person name="Kallscheuer N."/>
            <person name="Luecker S."/>
            <person name="Lage O.M."/>
            <person name="Pohl T."/>
            <person name="Merkel B.J."/>
            <person name="Hornburger P."/>
            <person name="Mueller R.-W."/>
            <person name="Bruemmer F."/>
            <person name="Labrenz M."/>
            <person name="Spormann A.M."/>
            <person name="Op Den Camp H."/>
            <person name="Overmann J."/>
            <person name="Amann R."/>
            <person name="Jetten M.S.M."/>
            <person name="Mascher T."/>
            <person name="Medema M.H."/>
            <person name="Devos D.P."/>
            <person name="Kaster A.-K."/>
            <person name="Ovreas L."/>
            <person name="Rohde M."/>
            <person name="Galperin M.Y."/>
            <person name="Jogler C."/>
        </authorList>
    </citation>
    <scope>NUCLEOTIDE SEQUENCE [LARGE SCALE GENOMIC DNA]</scope>
    <source>
        <strain evidence="3 4">Pan14r</strain>
    </source>
</reference>
<comment type="caution">
    <text evidence="3">The sequence shown here is derived from an EMBL/GenBank/DDBJ whole genome shotgun (WGS) entry which is preliminary data.</text>
</comment>
<keyword evidence="1 3" id="KW-0808">Transferase</keyword>
<gene>
    <name evidence="3" type="ORF">Pan14r_50850</name>
</gene>
<sequence>MPSDLPIHRLTDGERIRYGRMLRGRGRSREAEHVFQAVLQSDADNPYALLGLGQARLDQLDAGGAIGPIEMAAKRLRGCLDVHHSLAVAYGICGDHERSSWNFNQALRISPYDPGVILDYSKSRRFSAHDGLLERIDRSLIAPGLARKQITGLHFAAGKILDDLGSYDNAWSRFRIANESVSGRFSVEWWEKVVHESIIFFDAIKMKNLRAKAASTPGIIFVFGCPRSGTTLVEQILSSHPCVDGIGEKSTLSQVAARMVKELGSKERFPQCMNRLTDTQVTELAGWYCRQVFSSNMSQDCRVCDKTPSNFVYVGMINAVFQDACLVHCRRNTLDTILSCYFTYFRSGQEYSYDVLDLANYYAGYQRLIRHWESVSAARIHAVQYERIVDEQEAATTDLLENLGLRWHEGCLSFHQTRRKVATASSWQVRQPLYSHSVDRWKNYEKFLNPLVDALDRLGVHWDSYTRTDESHPIDYARSKRHGRHANKRITRGRDLG</sequence>
<evidence type="ECO:0000256" key="2">
    <source>
        <dbReference type="SAM" id="MobiDB-lite"/>
    </source>
</evidence>
<feature type="region of interest" description="Disordered" evidence="2">
    <location>
        <begin position="474"/>
        <end position="497"/>
    </location>
</feature>
<keyword evidence="4" id="KW-1185">Reference proteome</keyword>
<dbReference type="InterPro" id="IPR027417">
    <property type="entry name" value="P-loop_NTPase"/>
</dbReference>
<evidence type="ECO:0000256" key="1">
    <source>
        <dbReference type="ARBA" id="ARBA00022679"/>
    </source>
</evidence>
<dbReference type="Gene3D" id="1.25.40.10">
    <property type="entry name" value="Tetratricopeptide repeat domain"/>
    <property type="match status" value="1"/>
</dbReference>
<proteinExistence type="predicted"/>
<feature type="compositionally biased region" description="Basic residues" evidence="2">
    <location>
        <begin position="479"/>
        <end position="491"/>
    </location>
</feature>
<dbReference type="InterPro" id="IPR011990">
    <property type="entry name" value="TPR-like_helical_dom_sf"/>
</dbReference>
<evidence type="ECO:0000313" key="3">
    <source>
        <dbReference type="EMBL" id="TWT65538.1"/>
    </source>
</evidence>
<dbReference type="SUPFAM" id="SSF52540">
    <property type="entry name" value="P-loop containing nucleoside triphosphate hydrolases"/>
    <property type="match status" value="1"/>
</dbReference>
<dbReference type="Gene3D" id="3.40.50.300">
    <property type="entry name" value="P-loop containing nucleotide triphosphate hydrolases"/>
    <property type="match status" value="1"/>
</dbReference>
<evidence type="ECO:0000313" key="4">
    <source>
        <dbReference type="Proteomes" id="UP000317238"/>
    </source>
</evidence>
<accession>A0A5C5XSA8</accession>
<dbReference type="GO" id="GO:0008476">
    <property type="term" value="F:protein-tyrosine sulfotransferase activity"/>
    <property type="evidence" value="ECO:0007669"/>
    <property type="project" value="InterPro"/>
</dbReference>
<dbReference type="AlphaFoldDB" id="A0A5C5XSA8"/>
<dbReference type="Proteomes" id="UP000317238">
    <property type="component" value="Unassembled WGS sequence"/>
</dbReference>
<dbReference type="EMBL" id="SJPL01000002">
    <property type="protein sequence ID" value="TWT65538.1"/>
    <property type="molecule type" value="Genomic_DNA"/>
</dbReference>
<dbReference type="Pfam" id="PF13469">
    <property type="entry name" value="Sulfotransfer_3"/>
    <property type="match status" value="1"/>
</dbReference>
<protein>
    <submittedName>
        <fullName evidence="3">Sulfotransferase domain protein</fullName>
    </submittedName>
</protein>